<feature type="signal peptide" evidence="1">
    <location>
        <begin position="1"/>
        <end position="17"/>
    </location>
</feature>
<feature type="domain" description="DUF4283" evidence="2">
    <location>
        <begin position="68"/>
        <end position="144"/>
    </location>
</feature>
<protein>
    <recommendedName>
        <fullName evidence="2">DUF4283 domain-containing protein</fullName>
    </recommendedName>
</protein>
<evidence type="ECO:0000256" key="1">
    <source>
        <dbReference type="SAM" id="SignalP"/>
    </source>
</evidence>
<feature type="chain" id="PRO_5018063214" description="DUF4283 domain-containing protein" evidence="1">
    <location>
        <begin position="18"/>
        <end position="264"/>
    </location>
</feature>
<name>A0A3P6HAS9_BRAOL</name>
<dbReference type="InterPro" id="IPR040256">
    <property type="entry name" value="At4g02000-like"/>
</dbReference>
<keyword evidence="1" id="KW-0732">Signal</keyword>
<dbReference type="PANTHER" id="PTHR31286">
    <property type="entry name" value="GLYCINE-RICH CELL WALL STRUCTURAL PROTEIN 1.8-LIKE"/>
    <property type="match status" value="1"/>
</dbReference>
<dbReference type="EMBL" id="LR031881">
    <property type="protein sequence ID" value="VDD65012.1"/>
    <property type="molecule type" value="Genomic_DNA"/>
</dbReference>
<organism evidence="3">
    <name type="scientific">Brassica oleracea</name>
    <name type="common">Wild cabbage</name>
    <dbReference type="NCBI Taxonomy" id="3712"/>
    <lineage>
        <taxon>Eukaryota</taxon>
        <taxon>Viridiplantae</taxon>
        <taxon>Streptophyta</taxon>
        <taxon>Embryophyta</taxon>
        <taxon>Tracheophyta</taxon>
        <taxon>Spermatophyta</taxon>
        <taxon>Magnoliopsida</taxon>
        <taxon>eudicotyledons</taxon>
        <taxon>Gunneridae</taxon>
        <taxon>Pentapetalae</taxon>
        <taxon>rosids</taxon>
        <taxon>malvids</taxon>
        <taxon>Brassicales</taxon>
        <taxon>Brassicaceae</taxon>
        <taxon>Brassiceae</taxon>
        <taxon>Brassica</taxon>
    </lineage>
</organism>
<accession>A0A3P6HAS9</accession>
<reference evidence="3" key="1">
    <citation type="submission" date="2018-11" db="EMBL/GenBank/DDBJ databases">
        <authorList>
            <consortium name="Genoscope - CEA"/>
            <person name="William W."/>
        </authorList>
    </citation>
    <scope>NUCLEOTIDE SEQUENCE</scope>
</reference>
<dbReference type="PANTHER" id="PTHR31286:SF113">
    <property type="entry name" value="DUF4283 DOMAIN-CONTAINING PROTEIN"/>
    <property type="match status" value="1"/>
</dbReference>
<sequence>MIGLYLCCITLLSSCYSRDQKLNLIVDIMTQSQLLNHSEELKNGEGTHKRLKISVAHFDNSALIKTYSKTLIGRCMNPEEQEMKALFTNLPKIWELEERVTGIDLGFGKFQFDFKTEEDFEAVLKQQPFHFDYWMLSLARWQPKQSKSFPSEIMFWIQIIGVPLEFRTVPTFESIGGALERTVAVDLVHNRVQVAIDAFKEMCFETTVDFKGGEFYDGEEYDGEEVVVSFHYENLFGYCKLCASLCHKEELCPLEPKNSKMSPE</sequence>
<proteinExistence type="predicted"/>
<evidence type="ECO:0000313" key="3">
    <source>
        <dbReference type="EMBL" id="VDD65012.1"/>
    </source>
</evidence>
<evidence type="ECO:0000259" key="2">
    <source>
        <dbReference type="Pfam" id="PF14111"/>
    </source>
</evidence>
<dbReference type="AlphaFoldDB" id="A0A3P6HAS9"/>
<dbReference type="Pfam" id="PF14111">
    <property type="entry name" value="DUF4283"/>
    <property type="match status" value="1"/>
</dbReference>
<dbReference type="InterPro" id="IPR025558">
    <property type="entry name" value="DUF4283"/>
</dbReference>
<gene>
    <name evidence="3" type="ORF">BOLSC21T60240H</name>
</gene>